<dbReference type="AlphaFoldDB" id="A0A2W1NA81"/>
<sequence length="121" mass="13850">MGNMMANTLSNDVYQQVSPANELLSIKHSKHASETSHNYNYGYKLNNGKDRQLESIVADTSEEEESRGGKKCLNCALNFNLFYFSNQFPESLIQRKGTKLDFAKLERNTDSLCLLFQVFRI</sequence>
<dbReference type="EMBL" id="QKSB01000010">
    <property type="protein sequence ID" value="PZE16205.1"/>
    <property type="molecule type" value="Genomic_DNA"/>
</dbReference>
<keyword evidence="2" id="KW-1185">Reference proteome</keyword>
<reference evidence="1 2" key="1">
    <citation type="submission" date="2018-06" db="EMBL/GenBank/DDBJ databases">
        <title>The draft genome sequence of Crocinitomix sp. SM1701.</title>
        <authorList>
            <person name="Zhang X."/>
        </authorList>
    </citation>
    <scope>NUCLEOTIDE SEQUENCE [LARGE SCALE GENOMIC DNA]</scope>
    <source>
        <strain evidence="1 2">SM1701</strain>
    </source>
</reference>
<accession>A0A2W1NA81</accession>
<evidence type="ECO:0000313" key="1">
    <source>
        <dbReference type="EMBL" id="PZE16205.1"/>
    </source>
</evidence>
<comment type="caution">
    <text evidence="1">The sequence shown here is derived from an EMBL/GenBank/DDBJ whole genome shotgun (WGS) entry which is preliminary data.</text>
</comment>
<proteinExistence type="predicted"/>
<dbReference type="Proteomes" id="UP000249248">
    <property type="component" value="Unassembled WGS sequence"/>
</dbReference>
<protein>
    <submittedName>
        <fullName evidence="1">Uncharacterized protein</fullName>
    </submittedName>
</protein>
<name>A0A2W1NA81_9FLAO</name>
<gene>
    <name evidence="1" type="ORF">DNU06_13840</name>
</gene>
<evidence type="ECO:0000313" key="2">
    <source>
        <dbReference type="Proteomes" id="UP000249248"/>
    </source>
</evidence>
<organism evidence="1 2">
    <name type="scientific">Putridiphycobacter roseus</name>
    <dbReference type="NCBI Taxonomy" id="2219161"/>
    <lineage>
        <taxon>Bacteria</taxon>
        <taxon>Pseudomonadati</taxon>
        <taxon>Bacteroidota</taxon>
        <taxon>Flavobacteriia</taxon>
        <taxon>Flavobacteriales</taxon>
        <taxon>Crocinitomicaceae</taxon>
        <taxon>Putridiphycobacter</taxon>
    </lineage>
</organism>